<evidence type="ECO:0000313" key="4">
    <source>
        <dbReference type="EMBL" id="MFE9598871.1"/>
    </source>
</evidence>
<keyword evidence="5" id="KW-1185">Reference proteome</keyword>
<keyword evidence="2" id="KW-0472">Membrane</keyword>
<dbReference type="Gene3D" id="2.40.50.140">
    <property type="entry name" value="Nucleic acid-binding proteins"/>
    <property type="match status" value="1"/>
</dbReference>
<protein>
    <submittedName>
        <fullName evidence="4">Uncharacterized protein</fullName>
    </submittedName>
</protein>
<evidence type="ECO:0000313" key="5">
    <source>
        <dbReference type="Proteomes" id="UP001601303"/>
    </source>
</evidence>
<accession>A0ABW6LYB0</accession>
<evidence type="ECO:0000256" key="3">
    <source>
        <dbReference type="SAM" id="SignalP"/>
    </source>
</evidence>
<evidence type="ECO:0000256" key="1">
    <source>
        <dbReference type="SAM" id="MobiDB-lite"/>
    </source>
</evidence>
<comment type="caution">
    <text evidence="4">The sequence shown here is derived from an EMBL/GenBank/DDBJ whole genome shotgun (WGS) entry which is preliminary data.</text>
</comment>
<dbReference type="InterPro" id="IPR012340">
    <property type="entry name" value="NA-bd_OB-fold"/>
</dbReference>
<organism evidence="4 5">
    <name type="scientific">Streptomyces hokutonensis</name>
    <dbReference type="NCBI Taxonomy" id="1306990"/>
    <lineage>
        <taxon>Bacteria</taxon>
        <taxon>Bacillati</taxon>
        <taxon>Actinomycetota</taxon>
        <taxon>Actinomycetes</taxon>
        <taxon>Kitasatosporales</taxon>
        <taxon>Streptomycetaceae</taxon>
        <taxon>Streptomyces</taxon>
    </lineage>
</organism>
<sequence length="311" mass="32570">MRRTLCTALLFGLLIAVIPAGPAAAAAADCAKDFPTRLGCWQDALDDGVVVTVRLNKSLDLEGSRRISQAAVRQDLKNLQVQVPAGVHTGQGGTALFILAGQRLVDPDARIDRLDKDTLKALGGCGDDEVCKALQGSSRTGSQLIGKQGVAELGKHTFAVGEPKSKGGYPLPLLIALTAVLLLLLLGLLLAVRRSRAPATATATAAADAGPEPAETTARLRPVPPAPAPPPSPGRRVGPRTGPSRTAVVRTALHPQGYVELDHVLYRAVWAEPDRTPPEPGAQVEVTDAREPDSDVLYAFPPAARHHARGS</sequence>
<keyword evidence="3" id="KW-0732">Signal</keyword>
<keyword evidence="2" id="KW-1133">Transmembrane helix</keyword>
<proteinExistence type="predicted"/>
<feature type="compositionally biased region" description="Low complexity" evidence="1">
    <location>
        <begin position="202"/>
        <end position="217"/>
    </location>
</feature>
<feature type="transmembrane region" description="Helical" evidence="2">
    <location>
        <begin position="171"/>
        <end position="192"/>
    </location>
</feature>
<feature type="compositionally biased region" description="Low complexity" evidence="1">
    <location>
        <begin position="234"/>
        <end position="244"/>
    </location>
</feature>
<feature type="region of interest" description="Disordered" evidence="1">
    <location>
        <begin position="273"/>
        <end position="311"/>
    </location>
</feature>
<keyword evidence="2" id="KW-0812">Transmembrane</keyword>
<feature type="region of interest" description="Disordered" evidence="1">
    <location>
        <begin position="202"/>
        <end position="244"/>
    </location>
</feature>
<feature type="signal peptide" evidence="3">
    <location>
        <begin position="1"/>
        <end position="25"/>
    </location>
</feature>
<name>A0ABW6LYB0_9ACTN</name>
<dbReference type="Proteomes" id="UP001601303">
    <property type="component" value="Unassembled WGS sequence"/>
</dbReference>
<gene>
    <name evidence="4" type="ORF">ACFYNQ_09840</name>
</gene>
<reference evidence="4 5" key="1">
    <citation type="submission" date="2024-10" db="EMBL/GenBank/DDBJ databases">
        <title>The Natural Products Discovery Center: Release of the First 8490 Sequenced Strains for Exploring Actinobacteria Biosynthetic Diversity.</title>
        <authorList>
            <person name="Kalkreuter E."/>
            <person name="Kautsar S.A."/>
            <person name="Yang D."/>
            <person name="Bader C.D."/>
            <person name="Teijaro C.N."/>
            <person name="Fluegel L."/>
            <person name="Davis C.M."/>
            <person name="Simpson J.R."/>
            <person name="Lauterbach L."/>
            <person name="Steele A.D."/>
            <person name="Gui C."/>
            <person name="Meng S."/>
            <person name="Li G."/>
            <person name="Viehrig K."/>
            <person name="Ye F."/>
            <person name="Su P."/>
            <person name="Kiefer A.F."/>
            <person name="Nichols A."/>
            <person name="Cepeda A.J."/>
            <person name="Yan W."/>
            <person name="Fan B."/>
            <person name="Jiang Y."/>
            <person name="Adhikari A."/>
            <person name="Zheng C.-J."/>
            <person name="Schuster L."/>
            <person name="Cowan T.M."/>
            <person name="Smanski M.J."/>
            <person name="Chevrette M.G."/>
            <person name="De Carvalho L.P.S."/>
            <person name="Shen B."/>
        </authorList>
    </citation>
    <scope>NUCLEOTIDE SEQUENCE [LARGE SCALE GENOMIC DNA]</scope>
    <source>
        <strain evidence="4 5">NPDC006488</strain>
    </source>
</reference>
<evidence type="ECO:0000256" key="2">
    <source>
        <dbReference type="SAM" id="Phobius"/>
    </source>
</evidence>
<feature type="compositionally biased region" description="Pro residues" evidence="1">
    <location>
        <begin position="222"/>
        <end position="233"/>
    </location>
</feature>
<feature type="chain" id="PRO_5046283339" evidence="3">
    <location>
        <begin position="26"/>
        <end position="311"/>
    </location>
</feature>
<dbReference type="EMBL" id="JBIAHM010000003">
    <property type="protein sequence ID" value="MFE9598871.1"/>
    <property type="molecule type" value="Genomic_DNA"/>
</dbReference>
<dbReference type="RefSeq" id="WP_388104560.1">
    <property type="nucleotide sequence ID" value="NZ_JBIAHM010000003.1"/>
</dbReference>